<organism evidence="5 6">
    <name type="scientific">Paramecium primaurelia</name>
    <dbReference type="NCBI Taxonomy" id="5886"/>
    <lineage>
        <taxon>Eukaryota</taxon>
        <taxon>Sar</taxon>
        <taxon>Alveolata</taxon>
        <taxon>Ciliophora</taxon>
        <taxon>Intramacronucleata</taxon>
        <taxon>Oligohymenophorea</taxon>
        <taxon>Peniculida</taxon>
        <taxon>Parameciidae</taxon>
        <taxon>Paramecium</taxon>
    </lineage>
</organism>
<dbReference type="InterPro" id="IPR019734">
    <property type="entry name" value="TPR_rpt"/>
</dbReference>
<dbReference type="Proteomes" id="UP000688137">
    <property type="component" value="Unassembled WGS sequence"/>
</dbReference>
<accession>A0A8S1LM82</accession>
<dbReference type="Pfam" id="PF12895">
    <property type="entry name" value="ANAPC3"/>
    <property type="match status" value="1"/>
</dbReference>
<keyword evidence="4" id="KW-0175">Coiled coil</keyword>
<evidence type="ECO:0000313" key="5">
    <source>
        <dbReference type="EMBL" id="CAD8067402.1"/>
    </source>
</evidence>
<keyword evidence="2 3" id="KW-0802">TPR repeat</keyword>
<name>A0A8S1LM82_PARPR</name>
<evidence type="ECO:0000256" key="2">
    <source>
        <dbReference type="ARBA" id="ARBA00022803"/>
    </source>
</evidence>
<dbReference type="EMBL" id="CAJJDM010000039">
    <property type="protein sequence ID" value="CAD8067402.1"/>
    <property type="molecule type" value="Genomic_DNA"/>
</dbReference>
<sequence length="299" mass="35472">MAIRMKQTWFVTINFVKNSDQIKGLHHSHINSIEKISSIVEFIDKQNQEYENLIDNLNTQVESVNESFSQLKSGIRNKYSLVKERLVHLNQYQINDFLNSITKFGEYKQSIISIISEQIKKLSNSFNNLYQQLKLSQINYYQIDEKHIKLSKELYEQGYQLYFNRKFDQAIEILDKQIESDPNNHLSLWCKGACLRLLNKYGDAVTWLDKALAIDPKHVNSLCYKGECLKLMQKYNESIKLFNQALSIDEKHIPSLQFKALCLEEQQKYKEALIYYEKLLKINPNDKWFKDKRDFCKNK</sequence>
<dbReference type="SMART" id="SM00028">
    <property type="entry name" value="TPR"/>
    <property type="match status" value="4"/>
</dbReference>
<feature type="coiled-coil region" evidence="4">
    <location>
        <begin position="40"/>
        <end position="67"/>
    </location>
</feature>
<dbReference type="InterPro" id="IPR051685">
    <property type="entry name" value="Ycf3/AcsC/BcsC/TPR_MFPF"/>
</dbReference>
<feature type="repeat" description="TPR" evidence="3">
    <location>
        <begin position="253"/>
        <end position="286"/>
    </location>
</feature>
<gene>
    <name evidence="5" type="ORF">PPRIM_AZ9-3.1.T0400287</name>
</gene>
<feature type="repeat" description="TPR" evidence="3">
    <location>
        <begin position="151"/>
        <end position="184"/>
    </location>
</feature>
<evidence type="ECO:0000256" key="3">
    <source>
        <dbReference type="PROSITE-ProRule" id="PRU00339"/>
    </source>
</evidence>
<feature type="repeat" description="TPR" evidence="3">
    <location>
        <begin position="219"/>
        <end position="252"/>
    </location>
</feature>
<dbReference type="PANTHER" id="PTHR44943">
    <property type="entry name" value="CELLULOSE SYNTHASE OPERON PROTEIN C"/>
    <property type="match status" value="1"/>
</dbReference>
<evidence type="ECO:0000256" key="4">
    <source>
        <dbReference type="SAM" id="Coils"/>
    </source>
</evidence>
<protein>
    <recommendedName>
        <fullName evidence="7">Tetratricopeptide repeat protein</fullName>
    </recommendedName>
</protein>
<proteinExistence type="predicted"/>
<evidence type="ECO:0000256" key="1">
    <source>
        <dbReference type="ARBA" id="ARBA00022737"/>
    </source>
</evidence>
<evidence type="ECO:0000313" key="6">
    <source>
        <dbReference type="Proteomes" id="UP000688137"/>
    </source>
</evidence>
<evidence type="ECO:0008006" key="7">
    <source>
        <dbReference type="Google" id="ProtNLM"/>
    </source>
</evidence>
<comment type="caution">
    <text evidence="5">The sequence shown here is derived from an EMBL/GenBank/DDBJ whole genome shotgun (WGS) entry which is preliminary data.</text>
</comment>
<dbReference type="AlphaFoldDB" id="A0A8S1LM82"/>
<reference evidence="5" key="1">
    <citation type="submission" date="2021-01" db="EMBL/GenBank/DDBJ databases">
        <authorList>
            <consortium name="Genoscope - CEA"/>
            <person name="William W."/>
        </authorList>
    </citation>
    <scope>NUCLEOTIDE SEQUENCE</scope>
</reference>
<keyword evidence="6" id="KW-1185">Reference proteome</keyword>
<dbReference type="PANTHER" id="PTHR44943:SF4">
    <property type="entry name" value="TPR REPEAT-CONTAINING PROTEIN MJ0798"/>
    <property type="match status" value="1"/>
</dbReference>
<dbReference type="PROSITE" id="PS50005">
    <property type="entry name" value="TPR"/>
    <property type="match status" value="3"/>
</dbReference>
<keyword evidence="1" id="KW-0677">Repeat</keyword>